<dbReference type="Proteomes" id="UP000660611">
    <property type="component" value="Unassembled WGS sequence"/>
</dbReference>
<dbReference type="Gene3D" id="3.20.20.140">
    <property type="entry name" value="Metal-dependent hydrolases"/>
    <property type="match status" value="1"/>
</dbReference>
<keyword evidence="3" id="KW-1185">Reference proteome</keyword>
<sequence>MPVNGVDPLRTPMVAGHAARMSALLFIGGRVFGGAEAVAVTNGRIAAVGDRAAVLSELSGQAFDVVDLDGRALVPGLQDAHIHPVSGALERLRCDLTPWHAKADYLAAVAAYPGDGWITGGGWSMAAFPGGLPHRDDLDTVAPDRPVFLPNRDHHSAWVNSRALLIAGIDRDTPDPADGRIERDAAGEPTGVLHEGAMDLITGLLPADTAEDYDRALVEAQRYLFSLGVTGWQDAIVGAYAGTRDQFDTYMQADAAGVLRARVTGALWWDRGGDETQIAAFESRRALARHGRFRATAVKIMQDGVAENFTAAMLDPYVGQGGHCGQSNVDPARLRDYVTLLDAAGFGVHFHAIGDRAVRECLDAVETARGHRAVEAGRGGASGARHHLAHLQVVHPDDVPRFAALDVTANIQALWATHHEQNDTLCVPFFGPERAGWQYPFGSIARTGGRLAAGSDWPVTTPDPWWAIHVAVHRTEPPVSGEADWPTSQVPMLPREALSLEQALTAYTLGSAYVNGTDDETGSITVGKAADLVVLDRDPFEPGAALYETRADLVFVDGDVVHER</sequence>
<reference evidence="2" key="1">
    <citation type="submission" date="2021-01" db="EMBL/GenBank/DDBJ databases">
        <title>Whole genome shotgun sequence of Dactylosporangium siamense NBRC 106093.</title>
        <authorList>
            <person name="Komaki H."/>
            <person name="Tamura T."/>
        </authorList>
    </citation>
    <scope>NUCLEOTIDE SEQUENCE</scope>
    <source>
        <strain evidence="2">NBRC 106093</strain>
    </source>
</reference>
<evidence type="ECO:0000313" key="3">
    <source>
        <dbReference type="Proteomes" id="UP000660611"/>
    </source>
</evidence>
<proteinExistence type="predicted"/>
<dbReference type="InterPro" id="IPR032466">
    <property type="entry name" value="Metal_Hydrolase"/>
</dbReference>
<name>A0A919PW06_9ACTN</name>
<evidence type="ECO:0000313" key="2">
    <source>
        <dbReference type="EMBL" id="GIG51511.1"/>
    </source>
</evidence>
<dbReference type="InterPro" id="IPR013108">
    <property type="entry name" value="Amidohydro_3"/>
</dbReference>
<dbReference type="EMBL" id="BONQ01000156">
    <property type="protein sequence ID" value="GIG51511.1"/>
    <property type="molecule type" value="Genomic_DNA"/>
</dbReference>
<dbReference type="Pfam" id="PF07969">
    <property type="entry name" value="Amidohydro_3"/>
    <property type="match status" value="1"/>
</dbReference>
<dbReference type="GO" id="GO:0016810">
    <property type="term" value="F:hydrolase activity, acting on carbon-nitrogen (but not peptide) bonds"/>
    <property type="evidence" value="ECO:0007669"/>
    <property type="project" value="InterPro"/>
</dbReference>
<dbReference type="Gene3D" id="2.30.40.10">
    <property type="entry name" value="Urease, subunit C, domain 1"/>
    <property type="match status" value="1"/>
</dbReference>
<dbReference type="InterPro" id="IPR011059">
    <property type="entry name" value="Metal-dep_hydrolase_composite"/>
</dbReference>
<gene>
    <name evidence="2" type="ORF">Dsi01nite_095520</name>
</gene>
<dbReference type="PANTHER" id="PTHR22642:SF2">
    <property type="entry name" value="PROTEIN LONG AFTER FAR-RED 3"/>
    <property type="match status" value="1"/>
</dbReference>
<accession>A0A919PW06</accession>
<feature type="domain" description="Amidohydrolase 3" evidence="1">
    <location>
        <begin position="64"/>
        <end position="562"/>
    </location>
</feature>
<organism evidence="2 3">
    <name type="scientific">Dactylosporangium siamense</name>
    <dbReference type="NCBI Taxonomy" id="685454"/>
    <lineage>
        <taxon>Bacteria</taxon>
        <taxon>Bacillati</taxon>
        <taxon>Actinomycetota</taxon>
        <taxon>Actinomycetes</taxon>
        <taxon>Micromonosporales</taxon>
        <taxon>Micromonosporaceae</taxon>
        <taxon>Dactylosporangium</taxon>
    </lineage>
</organism>
<dbReference type="PANTHER" id="PTHR22642">
    <property type="entry name" value="IMIDAZOLONEPROPIONASE"/>
    <property type="match status" value="1"/>
</dbReference>
<dbReference type="SUPFAM" id="SSF51338">
    <property type="entry name" value="Composite domain of metallo-dependent hydrolases"/>
    <property type="match status" value="1"/>
</dbReference>
<evidence type="ECO:0000259" key="1">
    <source>
        <dbReference type="Pfam" id="PF07969"/>
    </source>
</evidence>
<dbReference type="AlphaFoldDB" id="A0A919PW06"/>
<dbReference type="CDD" id="cd01300">
    <property type="entry name" value="YtcJ_like"/>
    <property type="match status" value="1"/>
</dbReference>
<protein>
    <submittedName>
        <fullName evidence="2">Amidohydrolase</fullName>
    </submittedName>
</protein>
<comment type="caution">
    <text evidence="2">The sequence shown here is derived from an EMBL/GenBank/DDBJ whole genome shotgun (WGS) entry which is preliminary data.</text>
</comment>
<dbReference type="Gene3D" id="3.10.310.70">
    <property type="match status" value="1"/>
</dbReference>
<dbReference type="InterPro" id="IPR033932">
    <property type="entry name" value="YtcJ-like"/>
</dbReference>
<dbReference type="SUPFAM" id="SSF51556">
    <property type="entry name" value="Metallo-dependent hydrolases"/>
    <property type="match status" value="1"/>
</dbReference>